<gene>
    <name evidence="6" type="ORF">CNECB9_4400003</name>
</gene>
<keyword evidence="3" id="KW-0238">DNA-binding</keyword>
<dbReference type="Gene3D" id="1.10.10.10">
    <property type="entry name" value="Winged helix-like DNA-binding domain superfamily/Winged helix DNA-binding domain"/>
    <property type="match status" value="1"/>
</dbReference>
<evidence type="ECO:0000256" key="4">
    <source>
        <dbReference type="ARBA" id="ARBA00023163"/>
    </source>
</evidence>
<dbReference type="PANTHER" id="PTHR30126:SF40">
    <property type="entry name" value="HTH-TYPE TRANSCRIPTIONAL REGULATOR GLTR"/>
    <property type="match status" value="1"/>
</dbReference>
<accession>A0A1K0ILB3</accession>
<evidence type="ECO:0000256" key="2">
    <source>
        <dbReference type="ARBA" id="ARBA00023015"/>
    </source>
</evidence>
<name>A0A1K0ILB3_CUPNE</name>
<dbReference type="InterPro" id="IPR036390">
    <property type="entry name" value="WH_DNA-bd_sf"/>
</dbReference>
<dbReference type="Gene3D" id="3.40.190.10">
    <property type="entry name" value="Periplasmic binding protein-like II"/>
    <property type="match status" value="1"/>
</dbReference>
<evidence type="ECO:0000259" key="5">
    <source>
        <dbReference type="PROSITE" id="PS50931"/>
    </source>
</evidence>
<dbReference type="EMBL" id="FMSH01000380">
    <property type="protein sequence ID" value="SCU85341.1"/>
    <property type="molecule type" value="Genomic_DNA"/>
</dbReference>
<organism evidence="6">
    <name type="scientific">Cupriavidus necator</name>
    <name type="common">Alcaligenes eutrophus</name>
    <name type="synonym">Ralstonia eutropha</name>
    <dbReference type="NCBI Taxonomy" id="106590"/>
    <lineage>
        <taxon>Bacteria</taxon>
        <taxon>Pseudomonadati</taxon>
        <taxon>Pseudomonadota</taxon>
        <taxon>Betaproteobacteria</taxon>
        <taxon>Burkholderiales</taxon>
        <taxon>Burkholderiaceae</taxon>
        <taxon>Cupriavidus</taxon>
    </lineage>
</organism>
<dbReference type="InterPro" id="IPR000847">
    <property type="entry name" value="LysR_HTH_N"/>
</dbReference>
<comment type="similarity">
    <text evidence="1">Belongs to the LysR transcriptional regulatory family.</text>
</comment>
<dbReference type="GO" id="GO:0003700">
    <property type="term" value="F:DNA-binding transcription factor activity"/>
    <property type="evidence" value="ECO:0007669"/>
    <property type="project" value="InterPro"/>
</dbReference>
<dbReference type="Pfam" id="PF03466">
    <property type="entry name" value="LysR_substrate"/>
    <property type="match status" value="1"/>
</dbReference>
<sequence length="335" mass="35604">MRHIDFKALSVFVQVMRYGSISVAAQALGIRQPTVAYAIRKLRDVTGDQLFFERRGTLVPTEYGLRLERAAAGILERWHGLVTQAGERPQRGAGSREVLRIGLSMALGDPALAQVLASLAAALPDVHLTSSTIGNGQQTGQALARGQIDCAVTVDGLPGAGGVMAEHVMMAQRSLIRLAPAQAAGNLDESGAPDPREHWTLLTDDADTEHPVRRYLAGVADDVRLTVAPSWNAQMALWRSRGGVTPVLKYNVPWVDGANAAYVADVPEGFPAWASVRLLYLGGNAQAAHIDAVRQALQGTLRGIATASVQQARPVSDPAARDVANDAAMRLCVTG</sequence>
<dbReference type="PROSITE" id="PS50931">
    <property type="entry name" value="HTH_LYSR"/>
    <property type="match status" value="1"/>
</dbReference>
<evidence type="ECO:0000313" key="6">
    <source>
        <dbReference type="EMBL" id="SCU85341.1"/>
    </source>
</evidence>
<dbReference type="GO" id="GO:0000976">
    <property type="term" value="F:transcription cis-regulatory region binding"/>
    <property type="evidence" value="ECO:0007669"/>
    <property type="project" value="TreeGrafter"/>
</dbReference>
<dbReference type="InterPro" id="IPR005119">
    <property type="entry name" value="LysR_subst-bd"/>
</dbReference>
<feature type="domain" description="HTH lysR-type" evidence="5">
    <location>
        <begin position="4"/>
        <end position="61"/>
    </location>
</feature>
<dbReference type="AlphaFoldDB" id="A0A1K0ILB3"/>
<dbReference type="RefSeq" id="WP_340527862.1">
    <property type="nucleotide sequence ID" value="NZ_FMSH01000380.1"/>
</dbReference>
<keyword evidence="4" id="KW-0804">Transcription</keyword>
<keyword evidence="2" id="KW-0805">Transcription regulation</keyword>
<dbReference type="Pfam" id="PF00126">
    <property type="entry name" value="HTH_1"/>
    <property type="match status" value="1"/>
</dbReference>
<dbReference type="InterPro" id="IPR036388">
    <property type="entry name" value="WH-like_DNA-bd_sf"/>
</dbReference>
<dbReference type="SUPFAM" id="SSF53850">
    <property type="entry name" value="Periplasmic binding protein-like II"/>
    <property type="match status" value="1"/>
</dbReference>
<evidence type="ECO:0000256" key="3">
    <source>
        <dbReference type="ARBA" id="ARBA00023125"/>
    </source>
</evidence>
<protein>
    <submittedName>
        <fullName evidence="6">Regulatory protein, LysR</fullName>
    </submittedName>
</protein>
<dbReference type="PANTHER" id="PTHR30126">
    <property type="entry name" value="HTH-TYPE TRANSCRIPTIONAL REGULATOR"/>
    <property type="match status" value="1"/>
</dbReference>
<dbReference type="SUPFAM" id="SSF46785">
    <property type="entry name" value="Winged helix' DNA-binding domain"/>
    <property type="match status" value="1"/>
</dbReference>
<reference evidence="6" key="1">
    <citation type="submission" date="2016-09" db="EMBL/GenBank/DDBJ databases">
        <authorList>
            <person name="Capua I."/>
            <person name="De Benedictis P."/>
            <person name="Joannis T."/>
            <person name="Lombin L.H."/>
            <person name="Cattoli G."/>
        </authorList>
    </citation>
    <scope>NUCLEOTIDE SEQUENCE</scope>
    <source>
        <strain evidence="6">B9</strain>
    </source>
</reference>
<evidence type="ECO:0000256" key="1">
    <source>
        <dbReference type="ARBA" id="ARBA00009437"/>
    </source>
</evidence>
<proteinExistence type="inferred from homology"/>